<dbReference type="EMBL" id="JBHUML010000002">
    <property type="protein sequence ID" value="MFD2704053.1"/>
    <property type="molecule type" value="Genomic_DNA"/>
</dbReference>
<organism evidence="1 2">
    <name type="scientific">Salibacterium lacus</name>
    <dbReference type="NCBI Taxonomy" id="1898109"/>
    <lineage>
        <taxon>Bacteria</taxon>
        <taxon>Bacillati</taxon>
        <taxon>Bacillota</taxon>
        <taxon>Bacilli</taxon>
        <taxon>Bacillales</taxon>
        <taxon>Bacillaceae</taxon>
    </lineage>
</organism>
<keyword evidence="2" id="KW-1185">Reference proteome</keyword>
<reference evidence="2" key="1">
    <citation type="journal article" date="2019" name="Int. J. Syst. Evol. Microbiol.">
        <title>The Global Catalogue of Microorganisms (GCM) 10K type strain sequencing project: providing services to taxonomists for standard genome sequencing and annotation.</title>
        <authorList>
            <consortium name="The Broad Institute Genomics Platform"/>
            <consortium name="The Broad Institute Genome Sequencing Center for Infectious Disease"/>
            <person name="Wu L."/>
            <person name="Ma J."/>
        </authorList>
    </citation>
    <scope>NUCLEOTIDE SEQUENCE [LARGE SCALE GENOMIC DNA]</scope>
    <source>
        <strain evidence="2">KCTC 33792</strain>
    </source>
</reference>
<evidence type="ECO:0000313" key="2">
    <source>
        <dbReference type="Proteomes" id="UP001597520"/>
    </source>
</evidence>
<dbReference type="RefSeq" id="WP_380711347.1">
    <property type="nucleotide sequence ID" value="NZ_JBHUML010000002.1"/>
</dbReference>
<gene>
    <name evidence="1" type="ORF">ACFSUB_01130</name>
</gene>
<sequence length="54" mass="6069">MKISDELLDYVADADMHTKMKNVPYSTDLRSVVTVDYLLERHIKKAPAEGTAST</sequence>
<evidence type="ECO:0000313" key="1">
    <source>
        <dbReference type="EMBL" id="MFD2704053.1"/>
    </source>
</evidence>
<dbReference type="Proteomes" id="UP001597520">
    <property type="component" value="Unassembled WGS sequence"/>
</dbReference>
<name>A0ABW5SXK4_9BACI</name>
<proteinExistence type="predicted"/>
<comment type="caution">
    <text evidence="1">The sequence shown here is derived from an EMBL/GenBank/DDBJ whole genome shotgun (WGS) entry which is preliminary data.</text>
</comment>
<protein>
    <submittedName>
        <fullName evidence="1">Uncharacterized protein</fullName>
    </submittedName>
</protein>
<accession>A0ABW5SXK4</accession>